<evidence type="ECO:0008006" key="3">
    <source>
        <dbReference type="Google" id="ProtNLM"/>
    </source>
</evidence>
<sequence>MGLIKEIIDILHKNPNSLKRDIHINLAKTISAATCRRVKFNETGSRKILEDLDACETPYSCPQGRPVFINISDNELKKRFGRN</sequence>
<evidence type="ECO:0000313" key="2">
    <source>
        <dbReference type="Proteomes" id="UP001214250"/>
    </source>
</evidence>
<accession>A0ABY7VZV5</accession>
<dbReference type="SUPFAM" id="SSF118116">
    <property type="entry name" value="DNA mismatch repair protein MutL"/>
    <property type="match status" value="1"/>
</dbReference>
<dbReference type="InterPro" id="IPR042120">
    <property type="entry name" value="MutL_C_dimsub"/>
</dbReference>
<reference evidence="1 2" key="1">
    <citation type="submission" date="2023-02" db="EMBL/GenBank/DDBJ databases">
        <title>Genome sequence of Lentisphaera profundi SAORIC-696.</title>
        <authorList>
            <person name="Kim e."/>
            <person name="Cho J.-C."/>
            <person name="Choi A."/>
            <person name="Kang I."/>
        </authorList>
    </citation>
    <scope>NUCLEOTIDE SEQUENCE [LARGE SCALE GENOMIC DNA]</scope>
    <source>
        <strain evidence="1 2">SAORIC-696</strain>
    </source>
</reference>
<dbReference type="Proteomes" id="UP001214250">
    <property type="component" value="Chromosome 2"/>
</dbReference>
<dbReference type="RefSeq" id="WP_274153132.1">
    <property type="nucleotide sequence ID" value="NZ_CP117812.1"/>
</dbReference>
<gene>
    <name evidence="1" type="ORF">PQO03_20800</name>
</gene>
<protein>
    <recommendedName>
        <fullName evidence="3">DNA mismatch repair protein MutL</fullName>
    </recommendedName>
</protein>
<proteinExistence type="predicted"/>
<name>A0ABY7VZV5_9BACT</name>
<dbReference type="EMBL" id="CP117812">
    <property type="protein sequence ID" value="WDE98259.1"/>
    <property type="molecule type" value="Genomic_DNA"/>
</dbReference>
<keyword evidence="2" id="KW-1185">Reference proteome</keyword>
<dbReference type="InterPro" id="IPR037198">
    <property type="entry name" value="MutL_C_sf"/>
</dbReference>
<dbReference type="Gene3D" id="3.30.1540.20">
    <property type="entry name" value="MutL, C-terminal domain, dimerisation subdomain"/>
    <property type="match status" value="1"/>
</dbReference>
<evidence type="ECO:0000313" key="1">
    <source>
        <dbReference type="EMBL" id="WDE98259.1"/>
    </source>
</evidence>
<organism evidence="1 2">
    <name type="scientific">Lentisphaera profundi</name>
    <dbReference type="NCBI Taxonomy" id="1658616"/>
    <lineage>
        <taxon>Bacteria</taxon>
        <taxon>Pseudomonadati</taxon>
        <taxon>Lentisphaerota</taxon>
        <taxon>Lentisphaeria</taxon>
        <taxon>Lentisphaerales</taxon>
        <taxon>Lentisphaeraceae</taxon>
        <taxon>Lentisphaera</taxon>
    </lineage>
</organism>